<evidence type="ECO:0000313" key="8">
    <source>
        <dbReference type="EMBL" id="VAV94099.1"/>
    </source>
</evidence>
<evidence type="ECO:0000256" key="6">
    <source>
        <dbReference type="ARBA" id="ARBA00023136"/>
    </source>
</evidence>
<name>A0A3B0RQI3_9ZZZZ</name>
<evidence type="ECO:0000256" key="5">
    <source>
        <dbReference type="ARBA" id="ARBA00022989"/>
    </source>
</evidence>
<feature type="transmembrane region" description="Helical" evidence="7">
    <location>
        <begin position="144"/>
        <end position="170"/>
    </location>
</feature>
<feature type="transmembrane region" description="Helical" evidence="7">
    <location>
        <begin position="234"/>
        <end position="252"/>
    </location>
</feature>
<feature type="transmembrane region" description="Helical" evidence="7">
    <location>
        <begin position="182"/>
        <end position="201"/>
    </location>
</feature>
<organism evidence="8">
    <name type="scientific">hydrothermal vent metagenome</name>
    <dbReference type="NCBI Taxonomy" id="652676"/>
    <lineage>
        <taxon>unclassified sequences</taxon>
        <taxon>metagenomes</taxon>
        <taxon>ecological metagenomes</taxon>
    </lineage>
</organism>
<sequence length="253" mass="25838">MTGAGAIDISLGTVAVLVLGGLVAGFINALAGGGSAITIPILTEIAGPLVANGTNRIAILAANLAAVAGFHRGGAVEWRRVWPLVPPTVVGAGVGAWAATQVDGDIMKRVFAVVLILVAASVVLKPARWVADRETSLSVATRNVVFFGVGFYGGFVQAGVGFLLLISLVFGSGFNLINGNGAKVVLVLAYTPVALALFASANQVDWRLGAILASGQMTGAWIAARLAVKKGAPWVRWVLVFAAIVAAVRMLVS</sequence>
<evidence type="ECO:0000256" key="1">
    <source>
        <dbReference type="ARBA" id="ARBA00004651"/>
    </source>
</evidence>
<reference evidence="8" key="1">
    <citation type="submission" date="2018-06" db="EMBL/GenBank/DDBJ databases">
        <authorList>
            <person name="Zhirakovskaya E."/>
        </authorList>
    </citation>
    <scope>NUCLEOTIDE SEQUENCE</scope>
</reference>
<evidence type="ECO:0000256" key="4">
    <source>
        <dbReference type="ARBA" id="ARBA00022692"/>
    </source>
</evidence>
<feature type="transmembrane region" description="Helical" evidence="7">
    <location>
        <begin position="208"/>
        <end position="228"/>
    </location>
</feature>
<keyword evidence="4 7" id="KW-0812">Transmembrane</keyword>
<keyword evidence="3" id="KW-1003">Cell membrane</keyword>
<evidence type="ECO:0000256" key="2">
    <source>
        <dbReference type="ARBA" id="ARBA00022448"/>
    </source>
</evidence>
<dbReference type="InterPro" id="IPR052017">
    <property type="entry name" value="TSUP"/>
</dbReference>
<feature type="transmembrane region" description="Helical" evidence="7">
    <location>
        <begin position="106"/>
        <end position="124"/>
    </location>
</feature>
<protein>
    <submittedName>
        <fullName evidence="8">Uncharacterized UPF0721 integral membrane protein</fullName>
    </submittedName>
</protein>
<accession>A0A3B0RQI3</accession>
<feature type="transmembrane region" description="Helical" evidence="7">
    <location>
        <begin position="81"/>
        <end position="100"/>
    </location>
</feature>
<proteinExistence type="predicted"/>
<dbReference type="EMBL" id="UOEK01000054">
    <property type="protein sequence ID" value="VAV94099.1"/>
    <property type="molecule type" value="Genomic_DNA"/>
</dbReference>
<keyword evidence="2" id="KW-0813">Transport</keyword>
<dbReference type="PANTHER" id="PTHR30269:SF0">
    <property type="entry name" value="MEMBRANE TRANSPORTER PROTEIN YFCA-RELATED"/>
    <property type="match status" value="1"/>
</dbReference>
<dbReference type="GO" id="GO:0005886">
    <property type="term" value="C:plasma membrane"/>
    <property type="evidence" value="ECO:0007669"/>
    <property type="project" value="UniProtKB-SubCell"/>
</dbReference>
<feature type="transmembrane region" description="Helical" evidence="7">
    <location>
        <begin position="6"/>
        <end position="31"/>
    </location>
</feature>
<keyword evidence="5 7" id="KW-1133">Transmembrane helix</keyword>
<dbReference type="AlphaFoldDB" id="A0A3B0RQI3"/>
<gene>
    <name evidence="8" type="ORF">MNBD_ACTINO02-333</name>
</gene>
<keyword evidence="6 7" id="KW-0472">Membrane</keyword>
<evidence type="ECO:0000256" key="3">
    <source>
        <dbReference type="ARBA" id="ARBA00022475"/>
    </source>
</evidence>
<dbReference type="InterPro" id="IPR002781">
    <property type="entry name" value="TM_pro_TauE-like"/>
</dbReference>
<evidence type="ECO:0000256" key="7">
    <source>
        <dbReference type="SAM" id="Phobius"/>
    </source>
</evidence>
<comment type="subcellular location">
    <subcellularLocation>
        <location evidence="1">Cell membrane</location>
        <topology evidence="1">Multi-pass membrane protein</topology>
    </subcellularLocation>
</comment>
<dbReference type="PANTHER" id="PTHR30269">
    <property type="entry name" value="TRANSMEMBRANE PROTEIN YFCA"/>
    <property type="match status" value="1"/>
</dbReference>
<dbReference type="Pfam" id="PF01925">
    <property type="entry name" value="TauE"/>
    <property type="match status" value="1"/>
</dbReference>